<proteinExistence type="inferred from homology"/>
<name>A0ABY0IMC4_9RHOO</name>
<accession>A0ABY0IMC4</accession>
<dbReference type="InterPro" id="IPR051909">
    <property type="entry name" value="MFP_Cation_Efflux"/>
</dbReference>
<sequence length="395" mass="41805">MSAPAPQSPRSARRLAPAFTALLLAAGVSLLTACGKEPAPVAAAPTDPNLVTAPEALQAQLKLAPVGSVPVSETLRVAGRLDFDEQRIARIGATVTGRVTQISGQLGHEVKAGEPLAIINSTVLGEAQLTFLKANARASLERNNVERAQHLFAADVIGKAELQRRESEAAVTQAERQAAEDQLRVLGMAPRDIASLASRGTINSLTPVVASIPGTLVERKVTQGQVVEPADALFTVADLSRLWAVADVPEQQAALVRTGQSVELDIPSLAGEKLTGRLIYISDTLNPETRTVLVRTEVENPDRRLKPAMLATMLIAGKAMPKLAVPAAAVVREDNNEHVFVQVAPGQYRLTPVILGAEAGGVRPVQSGLKEGEVVVVEGAFHLNNERKRKELEGS</sequence>
<evidence type="ECO:0000256" key="3">
    <source>
        <dbReference type="SAM" id="SignalP"/>
    </source>
</evidence>
<evidence type="ECO:0000256" key="1">
    <source>
        <dbReference type="ARBA" id="ARBA00009477"/>
    </source>
</evidence>
<dbReference type="PANTHER" id="PTHR30097">
    <property type="entry name" value="CATION EFFLUX SYSTEM PROTEIN CUSB"/>
    <property type="match status" value="1"/>
</dbReference>
<feature type="signal peptide" evidence="3">
    <location>
        <begin position="1"/>
        <end position="33"/>
    </location>
</feature>
<dbReference type="PANTHER" id="PTHR30097:SF4">
    <property type="entry name" value="SLR6042 PROTEIN"/>
    <property type="match status" value="1"/>
</dbReference>
<feature type="domain" description="CusB-like beta-barrel" evidence="4">
    <location>
        <begin position="242"/>
        <end position="317"/>
    </location>
</feature>
<dbReference type="InterPro" id="IPR058792">
    <property type="entry name" value="Beta-barrel_RND_2"/>
</dbReference>
<comment type="similarity">
    <text evidence="1">Belongs to the membrane fusion protein (MFP) (TC 8.A.1) family.</text>
</comment>
<dbReference type="InterPro" id="IPR058647">
    <property type="entry name" value="BSH_CzcB-like"/>
</dbReference>
<keyword evidence="3" id="KW-0732">Signal</keyword>
<dbReference type="NCBIfam" id="TIGR01730">
    <property type="entry name" value="RND_mfp"/>
    <property type="match status" value="1"/>
</dbReference>
<dbReference type="Proteomes" id="UP000292136">
    <property type="component" value="Unassembled WGS sequence"/>
</dbReference>
<dbReference type="InterPro" id="IPR058649">
    <property type="entry name" value="CzcB_C"/>
</dbReference>
<feature type="domain" description="CzcB-like barrel-sandwich hybrid" evidence="5">
    <location>
        <begin position="87"/>
        <end position="238"/>
    </location>
</feature>
<keyword evidence="2" id="KW-0813">Transport</keyword>
<dbReference type="Pfam" id="PF25973">
    <property type="entry name" value="BSH_CzcB"/>
    <property type="match status" value="1"/>
</dbReference>
<comment type="caution">
    <text evidence="7">The sequence shown here is derived from an EMBL/GenBank/DDBJ whole genome shotgun (WGS) entry which is preliminary data.</text>
</comment>
<gene>
    <name evidence="7" type="ORF">EV678_2225</name>
</gene>
<dbReference type="Gene3D" id="2.40.30.170">
    <property type="match status" value="1"/>
</dbReference>
<dbReference type="InterPro" id="IPR006143">
    <property type="entry name" value="RND_pump_MFP"/>
</dbReference>
<keyword evidence="8" id="KW-1185">Reference proteome</keyword>
<dbReference type="RefSeq" id="WP_130459583.1">
    <property type="nucleotide sequence ID" value="NZ_SHKM01000002.1"/>
</dbReference>
<evidence type="ECO:0000313" key="8">
    <source>
        <dbReference type="Proteomes" id="UP000292136"/>
    </source>
</evidence>
<organism evidence="7 8">
    <name type="scientific">Azospira oryzae</name>
    <dbReference type="NCBI Taxonomy" id="146939"/>
    <lineage>
        <taxon>Bacteria</taxon>
        <taxon>Pseudomonadati</taxon>
        <taxon>Pseudomonadota</taxon>
        <taxon>Betaproteobacteria</taxon>
        <taxon>Rhodocyclales</taxon>
        <taxon>Rhodocyclaceae</taxon>
        <taxon>Azospira</taxon>
    </lineage>
</organism>
<evidence type="ECO:0000259" key="6">
    <source>
        <dbReference type="Pfam" id="PF25975"/>
    </source>
</evidence>
<evidence type="ECO:0000313" key="7">
    <source>
        <dbReference type="EMBL" id="RZT76349.1"/>
    </source>
</evidence>
<protein>
    <submittedName>
        <fullName evidence="7">Cobalt-zinc-cadmium efflux system membrane fusion protein</fullName>
    </submittedName>
</protein>
<dbReference type="EMBL" id="SHKM01000002">
    <property type="protein sequence ID" value="RZT76349.1"/>
    <property type="molecule type" value="Genomic_DNA"/>
</dbReference>
<feature type="chain" id="PRO_5047192673" evidence="3">
    <location>
        <begin position="34"/>
        <end position="395"/>
    </location>
</feature>
<dbReference type="Gene3D" id="1.10.287.470">
    <property type="entry name" value="Helix hairpin bin"/>
    <property type="match status" value="1"/>
</dbReference>
<dbReference type="Gene3D" id="2.40.420.20">
    <property type="match status" value="1"/>
</dbReference>
<evidence type="ECO:0000259" key="4">
    <source>
        <dbReference type="Pfam" id="PF25954"/>
    </source>
</evidence>
<evidence type="ECO:0000259" key="5">
    <source>
        <dbReference type="Pfam" id="PF25973"/>
    </source>
</evidence>
<dbReference type="Pfam" id="PF25954">
    <property type="entry name" value="Beta-barrel_RND_2"/>
    <property type="match status" value="1"/>
</dbReference>
<reference evidence="7 8" key="1">
    <citation type="submission" date="2019-02" db="EMBL/GenBank/DDBJ databases">
        <title>Genomic Encyclopedia of Type Strains, Phase IV (KMG-IV): sequencing the most valuable type-strain genomes for metagenomic binning, comparative biology and taxonomic classification.</title>
        <authorList>
            <person name="Goeker M."/>
        </authorList>
    </citation>
    <scope>NUCLEOTIDE SEQUENCE [LARGE SCALE GENOMIC DNA]</scope>
    <source>
        <strain evidence="7 8">DSM 21223</strain>
    </source>
</reference>
<evidence type="ECO:0000256" key="2">
    <source>
        <dbReference type="ARBA" id="ARBA00022448"/>
    </source>
</evidence>
<dbReference type="Pfam" id="PF25975">
    <property type="entry name" value="CzcB_C"/>
    <property type="match status" value="1"/>
</dbReference>
<feature type="domain" description="CzcB-like C-terminal circularly permuted SH3-like" evidence="6">
    <location>
        <begin position="323"/>
        <end position="383"/>
    </location>
</feature>
<dbReference type="SUPFAM" id="SSF111369">
    <property type="entry name" value="HlyD-like secretion proteins"/>
    <property type="match status" value="1"/>
</dbReference>